<gene>
    <name evidence="1" type="ORF">SNE33_00835</name>
</gene>
<name>A0ABU7YLK8_9GAMM</name>
<accession>A0ABU7YLK8</accession>
<dbReference type="RefSeq" id="WP_412698885.1">
    <property type="nucleotide sequence ID" value="NZ_JAXGFO010000002.1"/>
</dbReference>
<sequence length="208" mass="23804">MDSAGIDKLRQELLESIVSDAFSQGIISSEDISGKRLAEKVLELIKHAHIEVIIDHRESILEAAIAYLKKDQPDFSLLVFATYFEHSINYILATALRKRKIQQKTLIEIIRSLTLEAKTGWAFELLELPVINPAHRKVILAVANERNSFVHYKWKPNPDEPTGHDKEDARLTVLLTSARKSVTYIRMYESRYIFAKHKKAIRSAVRAP</sequence>
<comment type="caution">
    <text evidence="1">The sequence shown here is derived from an EMBL/GenBank/DDBJ whole genome shotgun (WGS) entry which is preliminary data.</text>
</comment>
<dbReference type="EMBL" id="JAXGFO010000002">
    <property type="protein sequence ID" value="MEG3156460.1"/>
    <property type="molecule type" value="Genomic_DNA"/>
</dbReference>
<dbReference type="Proteomes" id="UP001334501">
    <property type="component" value="Unassembled WGS sequence"/>
</dbReference>
<keyword evidence="2" id="KW-1185">Reference proteome</keyword>
<evidence type="ECO:0000313" key="1">
    <source>
        <dbReference type="EMBL" id="MEG3156460.1"/>
    </source>
</evidence>
<proteinExistence type="predicted"/>
<evidence type="ECO:0000313" key="2">
    <source>
        <dbReference type="Proteomes" id="UP001334501"/>
    </source>
</evidence>
<organism evidence="1 2">
    <name type="scientific">Lysobacter zhanggongensis</name>
    <dbReference type="NCBI Taxonomy" id="1774951"/>
    <lineage>
        <taxon>Bacteria</taxon>
        <taxon>Pseudomonadati</taxon>
        <taxon>Pseudomonadota</taxon>
        <taxon>Gammaproteobacteria</taxon>
        <taxon>Lysobacterales</taxon>
        <taxon>Lysobacteraceae</taxon>
        <taxon>Lysobacter</taxon>
    </lineage>
</organism>
<reference evidence="1 2" key="1">
    <citation type="journal article" date="2017" name="Curr. Microbiol.">
        <title>Lysobacter zhanggongensis sp. nov. Isolated from a Pit Mud.</title>
        <authorList>
            <person name="Zhang X.F."/>
            <person name="Wang H.H."/>
            <person name="Sun X.Y."/>
            <person name="Pan C.M."/>
        </authorList>
    </citation>
    <scope>NUCLEOTIDE SEQUENCE [LARGE SCALE GENOMIC DNA]</scope>
    <source>
        <strain evidence="1 2">ZGLJ7-1</strain>
    </source>
</reference>
<protein>
    <submittedName>
        <fullName evidence="1">Uncharacterized protein</fullName>
    </submittedName>
</protein>